<name>A0A7J6UCC8_PEROL</name>
<feature type="non-terminal residue" evidence="1">
    <location>
        <position position="1"/>
    </location>
</feature>
<dbReference type="Proteomes" id="UP000553632">
    <property type="component" value="Unassembled WGS sequence"/>
</dbReference>
<keyword evidence="2" id="KW-1185">Reference proteome</keyword>
<accession>A0A7J6UCC8</accession>
<organism evidence="1 2">
    <name type="scientific">Perkinsus olseni</name>
    <name type="common">Perkinsus atlanticus</name>
    <dbReference type="NCBI Taxonomy" id="32597"/>
    <lineage>
        <taxon>Eukaryota</taxon>
        <taxon>Sar</taxon>
        <taxon>Alveolata</taxon>
        <taxon>Perkinsozoa</taxon>
        <taxon>Perkinsea</taxon>
        <taxon>Perkinsida</taxon>
        <taxon>Perkinsidae</taxon>
        <taxon>Perkinsus</taxon>
    </lineage>
</organism>
<gene>
    <name evidence="1" type="ORF">FOZ63_018738</name>
</gene>
<dbReference type="AlphaFoldDB" id="A0A7J6UCC8"/>
<evidence type="ECO:0000313" key="1">
    <source>
        <dbReference type="EMBL" id="KAF4754833.1"/>
    </source>
</evidence>
<evidence type="ECO:0000313" key="2">
    <source>
        <dbReference type="Proteomes" id="UP000553632"/>
    </source>
</evidence>
<proteinExistence type="predicted"/>
<feature type="non-terminal residue" evidence="1">
    <location>
        <position position="125"/>
    </location>
</feature>
<dbReference type="EMBL" id="JABANO010004647">
    <property type="protein sequence ID" value="KAF4754833.1"/>
    <property type="molecule type" value="Genomic_DNA"/>
</dbReference>
<sequence length="125" mass="13018">QQEEEELMYTVKTLDAVEGVTSSKLVEYSLVLHGEAFHYSGCLKESHLVMAQIASKVIYSKSVAFGNTFPTPKTGVEGALLMTKGAHVVVVGESSSSGDGGCTTTRTTAAALMAAGNDEKDAATA</sequence>
<comment type="caution">
    <text evidence="1">The sequence shown here is derived from an EMBL/GenBank/DDBJ whole genome shotgun (WGS) entry which is preliminary data.</text>
</comment>
<reference evidence="1 2" key="1">
    <citation type="submission" date="2020-04" db="EMBL/GenBank/DDBJ databases">
        <title>Perkinsus olseni comparative genomics.</title>
        <authorList>
            <person name="Bogema D.R."/>
        </authorList>
    </citation>
    <scope>NUCLEOTIDE SEQUENCE [LARGE SCALE GENOMIC DNA]</scope>
    <source>
        <strain evidence="1 2">ATCC PRA-207</strain>
    </source>
</reference>
<protein>
    <submittedName>
        <fullName evidence="1">Uncharacterized protein</fullName>
    </submittedName>
</protein>